<dbReference type="Pfam" id="PF00106">
    <property type="entry name" value="adh_short"/>
    <property type="match status" value="1"/>
</dbReference>
<dbReference type="GO" id="GO:0016491">
    <property type="term" value="F:oxidoreductase activity"/>
    <property type="evidence" value="ECO:0007669"/>
    <property type="project" value="UniProtKB-KW"/>
</dbReference>
<keyword evidence="3" id="KW-1185">Reference proteome</keyword>
<evidence type="ECO:0000313" key="3">
    <source>
        <dbReference type="Proteomes" id="UP000053890"/>
    </source>
</evidence>
<dbReference type="SUPFAM" id="SSF51735">
    <property type="entry name" value="NAD(P)-binding Rossmann-fold domains"/>
    <property type="match status" value="1"/>
</dbReference>
<dbReference type="EMBL" id="KQ474088">
    <property type="protein sequence ID" value="KPV72285.1"/>
    <property type="molecule type" value="Genomic_DNA"/>
</dbReference>
<dbReference type="PANTHER" id="PTHR43157">
    <property type="entry name" value="PHOSPHATIDYLINOSITOL-GLYCAN BIOSYNTHESIS CLASS F PROTEIN-RELATED"/>
    <property type="match status" value="1"/>
</dbReference>
<evidence type="ECO:0000256" key="1">
    <source>
        <dbReference type="ARBA" id="ARBA00023002"/>
    </source>
</evidence>
<evidence type="ECO:0008006" key="4">
    <source>
        <dbReference type="Google" id="ProtNLM"/>
    </source>
</evidence>
<dbReference type="STRING" id="578459.A0A0N8PZG8"/>
<dbReference type="OMA" id="ETHGKWL"/>
<dbReference type="AlphaFoldDB" id="A0A0N8PZG8"/>
<dbReference type="RefSeq" id="XP_018268334.1">
    <property type="nucleotide sequence ID" value="XM_018418752.1"/>
</dbReference>
<proteinExistence type="predicted"/>
<evidence type="ECO:0000313" key="2">
    <source>
        <dbReference type="EMBL" id="KPV72285.1"/>
    </source>
</evidence>
<name>A0A0N8PZG8_RHOGW</name>
<dbReference type="Proteomes" id="UP000053890">
    <property type="component" value="Unassembled WGS sequence"/>
</dbReference>
<accession>A0A0N8PZG8</accession>
<organism evidence="2 3">
    <name type="scientific">Rhodotorula graminis (strain WP1)</name>
    <dbReference type="NCBI Taxonomy" id="578459"/>
    <lineage>
        <taxon>Eukaryota</taxon>
        <taxon>Fungi</taxon>
        <taxon>Dikarya</taxon>
        <taxon>Basidiomycota</taxon>
        <taxon>Pucciniomycotina</taxon>
        <taxon>Microbotryomycetes</taxon>
        <taxon>Sporidiobolales</taxon>
        <taxon>Sporidiobolaceae</taxon>
        <taxon>Rhodotorula</taxon>
    </lineage>
</organism>
<dbReference type="OrthoDB" id="542013at2759"/>
<dbReference type="PANTHER" id="PTHR43157:SF31">
    <property type="entry name" value="PHOSPHATIDYLINOSITOL-GLYCAN BIOSYNTHESIS CLASS F PROTEIN"/>
    <property type="match status" value="1"/>
</dbReference>
<dbReference type="Gene3D" id="3.40.50.720">
    <property type="entry name" value="NAD(P)-binding Rossmann-like Domain"/>
    <property type="match status" value="1"/>
</dbReference>
<dbReference type="InterPro" id="IPR036291">
    <property type="entry name" value="NAD(P)-bd_dom_sf"/>
</dbReference>
<sequence>MSTSYGPGSSYTQWDFIKGHLTARVPVPEANLDGRVALITGATSGLGFAAAQHFARLDTSLIIVAARNPAKAKTCIEQLYKDVPTFRGEVKTVSLDMTSFASVRACVKELEQFPRLDFALLNAGIANMKHVETDDGWLADIQVNVLSTGLLALLLLPKLQATAKLPQPTSSEPANLKPQLHIVASEVHYWVAPATEKLMLDADHTLKLVSTPEFRKKVPFSEIYQVTKLFDVYLARKIGALDSARGVQVTSSSPGLCKSSLLDTMGPILSRINYAIAWRSEFGTRTYMHGMLDPQPQGAFVFKGKAHPPSTFACSPDGVKLENKVWEEAREVWEEVAPEVKEVLGGL</sequence>
<dbReference type="GeneID" id="28979199"/>
<gene>
    <name evidence="2" type="ORF">RHOBADRAFT_65665</name>
</gene>
<keyword evidence="1" id="KW-0560">Oxidoreductase</keyword>
<dbReference type="PRINTS" id="PR00081">
    <property type="entry name" value="GDHRDH"/>
</dbReference>
<reference evidence="2 3" key="1">
    <citation type="journal article" date="2015" name="Front. Microbiol.">
        <title>Genome sequence of the plant growth promoting endophytic yeast Rhodotorula graminis WP1.</title>
        <authorList>
            <person name="Firrincieli A."/>
            <person name="Otillar R."/>
            <person name="Salamov A."/>
            <person name="Schmutz J."/>
            <person name="Khan Z."/>
            <person name="Redman R.S."/>
            <person name="Fleck N.D."/>
            <person name="Lindquist E."/>
            <person name="Grigoriev I.V."/>
            <person name="Doty S.L."/>
        </authorList>
    </citation>
    <scope>NUCLEOTIDE SEQUENCE [LARGE SCALE GENOMIC DNA]</scope>
    <source>
        <strain evidence="2 3">WP1</strain>
    </source>
</reference>
<protein>
    <recommendedName>
        <fullName evidence="4">Ketoreductase (KR) domain-containing protein</fullName>
    </recommendedName>
</protein>
<dbReference type="InterPro" id="IPR002347">
    <property type="entry name" value="SDR_fam"/>
</dbReference>